<gene>
    <name evidence="6" type="ORF">JZ751_008634</name>
</gene>
<dbReference type="EMBL" id="JAFBMS010000017">
    <property type="protein sequence ID" value="KAG9345490.1"/>
    <property type="molecule type" value="Genomic_DNA"/>
</dbReference>
<feature type="coiled-coil region" evidence="3">
    <location>
        <begin position="1253"/>
        <end position="1322"/>
    </location>
</feature>
<dbReference type="InterPro" id="IPR057884">
    <property type="entry name" value="FN3_RIM-BP1/2/3"/>
</dbReference>
<reference evidence="6" key="1">
    <citation type="thesis" date="2021" institute="BYU ScholarsArchive" country="Provo, UT, USA">
        <title>Applications of and Algorithms for Genome Assembly and Genomic Analyses with an Emphasis on Marine Teleosts.</title>
        <authorList>
            <person name="Pickett B.D."/>
        </authorList>
    </citation>
    <scope>NUCLEOTIDE SEQUENCE</scope>
    <source>
        <strain evidence="6">HI-2016</strain>
    </source>
</reference>
<evidence type="ECO:0000256" key="3">
    <source>
        <dbReference type="SAM" id="Coils"/>
    </source>
</evidence>
<dbReference type="SUPFAM" id="SSF50044">
    <property type="entry name" value="SH3-domain"/>
    <property type="match status" value="2"/>
</dbReference>
<feature type="coiled-coil region" evidence="3">
    <location>
        <begin position="1586"/>
        <end position="1672"/>
    </location>
</feature>
<dbReference type="PANTHER" id="PTHR36866:SF1">
    <property type="entry name" value="GENE 1043-RELATED"/>
    <property type="match status" value="1"/>
</dbReference>
<feature type="compositionally biased region" description="Polar residues" evidence="4">
    <location>
        <begin position="956"/>
        <end position="965"/>
    </location>
</feature>
<dbReference type="InterPro" id="IPR032771">
    <property type="entry name" value="DUF4527"/>
</dbReference>
<dbReference type="PANTHER" id="PTHR36866">
    <property type="entry name" value="CHROMOSOME 4 OPEN READING FRAME 50"/>
    <property type="match status" value="1"/>
</dbReference>
<feature type="compositionally biased region" description="Acidic residues" evidence="4">
    <location>
        <begin position="719"/>
        <end position="728"/>
    </location>
</feature>
<feature type="region of interest" description="Disordered" evidence="4">
    <location>
        <begin position="1963"/>
        <end position="1995"/>
    </location>
</feature>
<feature type="domain" description="SH3" evidence="5">
    <location>
        <begin position="2154"/>
        <end position="2221"/>
    </location>
</feature>
<proteinExistence type="predicted"/>
<dbReference type="InterPro" id="IPR036116">
    <property type="entry name" value="FN3_sf"/>
</dbReference>
<dbReference type="Pfam" id="PF07653">
    <property type="entry name" value="SH3_2"/>
    <property type="match status" value="1"/>
</dbReference>
<feature type="domain" description="SH3" evidence="5">
    <location>
        <begin position="1837"/>
        <end position="1903"/>
    </location>
</feature>
<feature type="coiled-coil region" evidence="3">
    <location>
        <begin position="362"/>
        <end position="396"/>
    </location>
</feature>
<keyword evidence="3" id="KW-0175">Coiled coil</keyword>
<feature type="coiled-coil region" evidence="3">
    <location>
        <begin position="1034"/>
        <end position="1082"/>
    </location>
</feature>
<accession>A0A8T2P189</accession>
<keyword evidence="1 2" id="KW-0728">SH3 domain</keyword>
<dbReference type="SMART" id="SM00326">
    <property type="entry name" value="SH3"/>
    <property type="match status" value="2"/>
</dbReference>
<evidence type="ECO:0000313" key="7">
    <source>
        <dbReference type="Proteomes" id="UP000824540"/>
    </source>
</evidence>
<feature type="coiled-coil region" evidence="3">
    <location>
        <begin position="531"/>
        <end position="558"/>
    </location>
</feature>
<feature type="coiled-coil region" evidence="3">
    <location>
        <begin position="1107"/>
        <end position="1201"/>
    </location>
</feature>
<sequence>MEDDSKVQSDLGSRQRGHEQIAAQAEEEPQEPSPLKHNFAACKFQFDGPDVREKTISPDSCIGDEEAVQGDREHRGLKERLSDLEGLLKDKELSERDLSQLVSRLDQRLAEKCRKERLLLAHCARLREVLRQKEAVEVRLQERYSQVEELQQDWETSELEHEEQIQTLVGEIAEREAIQAQLEEAHADMMQRVEEMAHCKSMLEARIQQLESELAGTGSEAEEVGPPVGETETILGKISNDCEGTCEDIVLGEGESGLPDGGMPTIYQRNQEARTTERSQSPELPPVSDKKVARLENLLELREETVIELQGRLSSQEQLLREMQETQRRLSTRNEELGLRQRELSEEVHRWRARGSSLEQREREWRTEAAQLRDTVAQLEALSAGLETRLKAKTSELQVIEATKEREVSGLWADLRKLASDHLEKEATWCSERQGLEVQLKKRSRELEVSEEQQRKLRQTQEVLEEQLHRLRQTEGTLMQKNQALDTEVLRLSQLLTSTQDSLARERQTLSAAKAQITAREQSIKEQQDDETVLRSTIKHLQEDLERAQRETANRALEEPALVVADVTPELQVLSQRVKILEHSLRDNINTFTESEAALQNRIKELEVSERNLLVKVDDLTTRSKGPSPDTPRQRQVEKLHMLREEVRSMGQVKMKEEEMKRQSEYFEHYKQKLQQKLGLSKEREQGLQGRVLQLERELIDVTATAARLRTELERRVPEDEEEEDEESGSGNEERLKSFISSLQEDLRELLRREEAGLAERRGLREGLQDAEDNVEFLSHKLEDFRSRIHQLKLSESALLEEVEELAEENERLRVGLRTQIQPPNPNPPPNPTPTPPLAPICEVEPGQQELDTVDSTDLINDIVPSDEQVHLRLEAPLDPARNKAIQTPSITHCIQEAITVASSSCWDVVEIMQALRCGGVEQVQQILQQMESQSRLPVLEHKRSSLPAHREGAEESSQAETAQMSKHKETVLIQSQPDLLNLCAHKTQNTSLISLVTKTIDVDCNPADSSTNNKDCSVRTYSFGTFTPPRQGTNYLKETLLNLESQVESLRNEKEELESFLQDKEEALQRAFKEIAQLKMSHTGELSERLEMPVGERGDLQLETLKNNWRQENKVLGRRNEELLDQMAKLEGDYERELAQLRLQISLQERDMTRLEEENSQQDRIIAELQQKTEDDLNVVLELQEALREKNDQISFLQSKTEDDLNIILELQEALQGKGSKEEDGMSCNTATPELQETLQLKISLEESRGALSLLQAERADQLKLINRLEDEQRLNSQKEEELREDVARLSILASRLEGELREVQAERAGVEAQRHDLELKVERLGQTNSSLTCKVEEQQEALKIGSEMISDLQAQRDAGALEATRLQEALATSQHDLLALREVNDATITVRLQELGDVKEKLAHAQEERCQLLEGADGLRAENADLIGRIQNLSDKNKELTEKMATLENKKREESEREAKLLEDIDSLRREKEVLSNQIHELEAKKEQEANKVADFCTPKDGELKSAKDTIGVNNVVAHSTEQDSQGIPKVHKSPSQLMDISQDKTMTNAKQSPRHKTAPEIIQRSQATVFSYKTVSLGSTSQLETMATELKHCREELEKTKAEAQKWYRELGLAESRGEEAMKKACQAVNEAKRMRECVKEAEEMKRENDKLRGEIAEVKVRAADLERGQNDSVSQQSHQEAQLVFLQSQLSAKLAAEEELRAENVALKSQQGKLEDQSNTIRTLKELYDDIRHQAKLSCVVQKCQERNSLIVQMVRALRRYGCIDCALTQEAEDLVNDTALLEYSSTFSHAGSRTQDSCGNVWETKKINEEERSLQRFLSSRQDSISDADTSLSFRLCVAKADYRPSPNMPQTMLPTLPLSAGEAVQVTGVPDRRGLYHAEVKGEAGLVPASYLEEREDLHHQTLSSAGRSTGLSLRLTSPEKIINFHHQLQQSHFSNYQDDFPGLHEPPESVRHASLCQDRGEEEMAQDQARDQEQLQARGGGTGEPARRAVRDSAMVMRNTWAPRGQTSVCTPPDVSCSNPSDLSNLNSHSKDASPGFSNTLFSDSRSMRTKQEPPAAVGSLEVIKTVGQSSLMIGWDRPPLDELGCSNGTFVYGYRIYVDGEFHKSVMSSACTKAVLENLDLSVPVHISVQTLGANGLFAEKVHVIFKGSGFVAIYNYSPLKDSPNIHPSRELAFREGDTVWVFGMPRRDGFCEAEVNGRRGLAPVAFLEEIPMGPPNTKLQNVGLGLAPLGLTMLLIPTAVPQLLRPRMGGRPQYEGSESLGELSSDLKACQKNSTWM</sequence>
<dbReference type="InterPro" id="IPR001452">
    <property type="entry name" value="SH3_domain"/>
</dbReference>
<feature type="compositionally biased region" description="Polar residues" evidence="4">
    <location>
        <begin position="2043"/>
        <end position="2052"/>
    </location>
</feature>
<protein>
    <recommendedName>
        <fullName evidence="5">SH3 domain-containing protein</fullName>
    </recommendedName>
</protein>
<organism evidence="6 7">
    <name type="scientific">Albula glossodonta</name>
    <name type="common">roundjaw bonefish</name>
    <dbReference type="NCBI Taxonomy" id="121402"/>
    <lineage>
        <taxon>Eukaryota</taxon>
        <taxon>Metazoa</taxon>
        <taxon>Chordata</taxon>
        <taxon>Craniata</taxon>
        <taxon>Vertebrata</taxon>
        <taxon>Euteleostomi</taxon>
        <taxon>Actinopterygii</taxon>
        <taxon>Neopterygii</taxon>
        <taxon>Teleostei</taxon>
        <taxon>Albuliformes</taxon>
        <taxon>Albulidae</taxon>
        <taxon>Albula</taxon>
    </lineage>
</organism>
<feature type="compositionally biased region" description="Polar residues" evidence="4">
    <location>
        <begin position="2012"/>
        <end position="2035"/>
    </location>
</feature>
<feature type="region of interest" description="Disordered" evidence="4">
    <location>
        <begin position="2007"/>
        <end position="2064"/>
    </location>
</feature>
<name>A0A8T2P189_9TELE</name>
<feature type="region of interest" description="Disordered" evidence="4">
    <location>
        <begin position="713"/>
        <end position="736"/>
    </location>
</feature>
<evidence type="ECO:0000259" key="5">
    <source>
        <dbReference type="PROSITE" id="PS50002"/>
    </source>
</evidence>
<dbReference type="InterPro" id="IPR013783">
    <property type="entry name" value="Ig-like_fold"/>
</dbReference>
<feature type="coiled-coil region" evidence="3">
    <location>
        <begin position="292"/>
        <end position="336"/>
    </location>
</feature>
<feature type="coiled-coil region" evidence="3">
    <location>
        <begin position="761"/>
        <end position="820"/>
    </location>
</feature>
<feature type="compositionally biased region" description="Basic and acidic residues" evidence="4">
    <location>
        <begin position="944"/>
        <end position="954"/>
    </location>
</feature>
<keyword evidence="7" id="KW-1185">Reference proteome</keyword>
<feature type="coiled-coil region" evidence="3">
    <location>
        <begin position="1701"/>
        <end position="1738"/>
    </location>
</feature>
<dbReference type="Gene3D" id="2.60.40.10">
    <property type="entry name" value="Immunoglobulins"/>
    <property type="match status" value="1"/>
</dbReference>
<feature type="coiled-coil region" evidence="3">
    <location>
        <begin position="433"/>
        <end position="474"/>
    </location>
</feature>
<dbReference type="Proteomes" id="UP000824540">
    <property type="component" value="Unassembled WGS sequence"/>
</dbReference>
<feature type="coiled-coil region" evidence="3">
    <location>
        <begin position="193"/>
        <end position="220"/>
    </location>
</feature>
<dbReference type="Gene3D" id="2.30.30.40">
    <property type="entry name" value="SH3 Domains"/>
    <property type="match status" value="2"/>
</dbReference>
<evidence type="ECO:0000256" key="1">
    <source>
        <dbReference type="ARBA" id="ARBA00022443"/>
    </source>
</evidence>
<evidence type="ECO:0000256" key="2">
    <source>
        <dbReference type="PROSITE-ProRule" id="PRU00192"/>
    </source>
</evidence>
<dbReference type="Pfam" id="PF25523">
    <property type="entry name" value="Ig_RIMBP2"/>
    <property type="match status" value="1"/>
</dbReference>
<dbReference type="Pfam" id="PF15030">
    <property type="entry name" value="DUF4527"/>
    <property type="match status" value="1"/>
</dbReference>
<feature type="region of interest" description="Disordered" evidence="4">
    <location>
        <begin position="944"/>
        <end position="965"/>
    </location>
</feature>
<evidence type="ECO:0000313" key="6">
    <source>
        <dbReference type="EMBL" id="KAG9345490.1"/>
    </source>
</evidence>
<evidence type="ECO:0000256" key="4">
    <source>
        <dbReference type="SAM" id="MobiDB-lite"/>
    </source>
</evidence>
<dbReference type="InterPro" id="IPR036028">
    <property type="entry name" value="SH3-like_dom_sf"/>
</dbReference>
<dbReference type="OrthoDB" id="4158657at2759"/>
<dbReference type="PROSITE" id="PS50002">
    <property type="entry name" value="SH3"/>
    <property type="match status" value="2"/>
</dbReference>
<feature type="coiled-coil region" evidence="3">
    <location>
        <begin position="1418"/>
        <end position="1494"/>
    </location>
</feature>
<dbReference type="SUPFAM" id="SSF49265">
    <property type="entry name" value="Fibronectin type III"/>
    <property type="match status" value="1"/>
</dbReference>
<feature type="region of interest" description="Disordered" evidence="4">
    <location>
        <begin position="1"/>
        <end position="36"/>
    </location>
</feature>
<comment type="caution">
    <text evidence="6">The sequence shown here is derived from an EMBL/GenBank/DDBJ whole genome shotgun (WGS) entry which is preliminary data.</text>
</comment>
<feature type="region of interest" description="Disordered" evidence="4">
    <location>
        <begin position="54"/>
        <end position="74"/>
    </location>
</feature>